<keyword evidence="2" id="KW-0812">Transmembrane</keyword>
<organism evidence="4 5">
    <name type="scientific">Phytophthora boehmeriae</name>
    <dbReference type="NCBI Taxonomy" id="109152"/>
    <lineage>
        <taxon>Eukaryota</taxon>
        <taxon>Sar</taxon>
        <taxon>Stramenopiles</taxon>
        <taxon>Oomycota</taxon>
        <taxon>Peronosporomycetes</taxon>
        <taxon>Peronosporales</taxon>
        <taxon>Peronosporaceae</taxon>
        <taxon>Phytophthora</taxon>
    </lineage>
</organism>
<keyword evidence="2" id="KW-1133">Transmembrane helix</keyword>
<feature type="compositionally biased region" description="Low complexity" evidence="1">
    <location>
        <begin position="175"/>
        <end position="187"/>
    </location>
</feature>
<proteinExistence type="predicted"/>
<evidence type="ECO:0000256" key="3">
    <source>
        <dbReference type="SAM" id="SignalP"/>
    </source>
</evidence>
<accession>A0A8T1WTR6</accession>
<evidence type="ECO:0000313" key="4">
    <source>
        <dbReference type="EMBL" id="KAG7395273.1"/>
    </source>
</evidence>
<feature type="signal peptide" evidence="3">
    <location>
        <begin position="1"/>
        <end position="26"/>
    </location>
</feature>
<dbReference type="EMBL" id="JAGDFL010000216">
    <property type="protein sequence ID" value="KAG7395273.1"/>
    <property type="molecule type" value="Genomic_DNA"/>
</dbReference>
<dbReference type="OrthoDB" id="165805at2759"/>
<feature type="chain" id="PRO_5035855812" evidence="3">
    <location>
        <begin position="27"/>
        <end position="336"/>
    </location>
</feature>
<name>A0A8T1WTR6_9STRA</name>
<gene>
    <name evidence="4" type="ORF">PHYBOEH_003980</name>
</gene>
<dbReference type="Proteomes" id="UP000693981">
    <property type="component" value="Unassembled WGS sequence"/>
</dbReference>
<keyword evidence="5" id="KW-1185">Reference proteome</keyword>
<dbReference type="AlphaFoldDB" id="A0A8T1WTR6"/>
<keyword evidence="3" id="KW-0732">Signal</keyword>
<evidence type="ECO:0000256" key="2">
    <source>
        <dbReference type="SAM" id="Phobius"/>
    </source>
</evidence>
<feature type="region of interest" description="Disordered" evidence="1">
    <location>
        <begin position="175"/>
        <end position="217"/>
    </location>
</feature>
<evidence type="ECO:0000256" key="1">
    <source>
        <dbReference type="SAM" id="MobiDB-lite"/>
    </source>
</evidence>
<protein>
    <submittedName>
        <fullName evidence="4">Uncharacterized protein</fullName>
    </submittedName>
</protein>
<sequence>MLSCGRLQVGKVFFVVISLGFSIATAETCCAECLAQSDPSTTIITYDPLVFEQCSAAKGICCYGCSFAYGTVNYDEGITFDDNGTAQASAGQQFSFNFNNVARVTYEFLRVNQAQTSFISNKTTEATYDKAKDVFKICVDNPGKVVFRGWGNDACTQATIESTVTIVEGNASSSCASGANATASSSNKTGKSTGRDTTSSSQSDGSDYESCNPSRGTVMTNEDGSKYCTCTGDWRNPPTCDEFSYVKTILTALGATATVISILISIRAYLKSRQEKKAKNENELNEGNDDDNAANSVQVIHIGGEAPLGAAGSAYRLPPGTPKPLAARSSLTNSLL</sequence>
<reference evidence="4" key="1">
    <citation type="submission" date="2021-02" db="EMBL/GenBank/DDBJ databases">
        <authorList>
            <person name="Palmer J.M."/>
        </authorList>
    </citation>
    <scope>NUCLEOTIDE SEQUENCE</scope>
    <source>
        <strain evidence="4">SCRP23</strain>
    </source>
</reference>
<feature type="transmembrane region" description="Helical" evidence="2">
    <location>
        <begin position="249"/>
        <end position="270"/>
    </location>
</feature>
<keyword evidence="2" id="KW-0472">Membrane</keyword>
<evidence type="ECO:0000313" key="5">
    <source>
        <dbReference type="Proteomes" id="UP000693981"/>
    </source>
</evidence>
<comment type="caution">
    <text evidence="4">The sequence shown here is derived from an EMBL/GenBank/DDBJ whole genome shotgun (WGS) entry which is preliminary data.</text>
</comment>
<feature type="compositionally biased region" description="Low complexity" evidence="1">
    <location>
        <begin position="195"/>
        <end position="205"/>
    </location>
</feature>